<reference evidence="1" key="1">
    <citation type="submission" date="2020-05" db="EMBL/GenBank/DDBJ databases">
        <authorList>
            <person name="Petersen J."/>
            <person name="Sayavedra L."/>
        </authorList>
    </citation>
    <scope>NUCLEOTIDE SEQUENCE</scope>
    <source>
        <strain evidence="1">B azoricus SOX Menez Gwen</strain>
    </source>
</reference>
<evidence type="ECO:0000313" key="2">
    <source>
        <dbReference type="Proteomes" id="UP000635628"/>
    </source>
</evidence>
<protein>
    <submittedName>
        <fullName evidence="1">Mobile element protein</fullName>
    </submittedName>
</protein>
<keyword evidence="2" id="KW-1185">Reference proteome</keyword>
<proteinExistence type="predicted"/>
<evidence type="ECO:0000313" key="1">
    <source>
        <dbReference type="EMBL" id="CAB5499254.1"/>
    </source>
</evidence>
<dbReference type="Proteomes" id="UP000635628">
    <property type="component" value="Unassembled WGS sequence"/>
</dbReference>
<accession>A0ACA8ZPL2</accession>
<name>A0ACA8ZPL2_9GAMM</name>
<gene>
    <name evidence="1" type="ORF">AZO1586R_901</name>
</gene>
<comment type="caution">
    <text evidence="1">The sequence shown here is derived from an EMBL/GenBank/DDBJ whole genome shotgun (WGS) entry which is preliminary data.</text>
</comment>
<dbReference type="EMBL" id="CAESAP020000152">
    <property type="protein sequence ID" value="CAB5499254.1"/>
    <property type="molecule type" value="Genomic_DNA"/>
</dbReference>
<organism evidence="1 2">
    <name type="scientific">Bathymodiolus azoricus thioautotrophic gill symbiont</name>
    <dbReference type="NCBI Taxonomy" id="235205"/>
    <lineage>
        <taxon>Bacteria</taxon>
        <taxon>Pseudomonadati</taxon>
        <taxon>Pseudomonadota</taxon>
        <taxon>Gammaproteobacteria</taxon>
        <taxon>sulfur-oxidizing symbionts</taxon>
    </lineage>
</organism>
<sequence length="83" mass="9928">MYCKSKSITQSMSRRGNCWDNAVMERFFRSLKTERLNYQSFANHQEVVENVESYIYFYNYKRIHSVIGYITPAQKMAELKKVA</sequence>